<gene>
    <name evidence="12" type="primary">ddl</name>
    <name evidence="18" type="ORF">NW74_06380</name>
</gene>
<evidence type="ECO:0000256" key="16">
    <source>
        <dbReference type="PROSITE-ProRule" id="PRU00409"/>
    </source>
</evidence>
<organism evidence="18 19">
    <name type="scientific">Parvimonas micra</name>
    <dbReference type="NCBI Taxonomy" id="33033"/>
    <lineage>
        <taxon>Bacteria</taxon>
        <taxon>Bacillati</taxon>
        <taxon>Bacillota</taxon>
        <taxon>Tissierellia</taxon>
        <taxon>Tissierellales</taxon>
        <taxon>Peptoniphilaceae</taxon>
        <taxon>Parvimonas</taxon>
    </lineage>
</organism>
<evidence type="ECO:0000313" key="19">
    <source>
        <dbReference type="Proteomes" id="UP000031386"/>
    </source>
</evidence>
<dbReference type="Gene3D" id="3.30.470.20">
    <property type="entry name" value="ATP-grasp fold, B domain"/>
    <property type="match status" value="1"/>
</dbReference>
<keyword evidence="9 12" id="KW-0573">Peptidoglycan synthesis</keyword>
<comment type="cofactor">
    <cofactor evidence="15">
        <name>Mg(2+)</name>
        <dbReference type="ChEBI" id="CHEBI:18420"/>
    </cofactor>
    <cofactor evidence="15">
        <name>Mn(2+)</name>
        <dbReference type="ChEBI" id="CHEBI:29035"/>
    </cofactor>
    <text evidence="15">Binds 2 magnesium or manganese ions per subunit.</text>
</comment>
<evidence type="ECO:0000259" key="17">
    <source>
        <dbReference type="PROSITE" id="PS50975"/>
    </source>
</evidence>
<feature type="active site" evidence="13">
    <location>
        <position position="317"/>
    </location>
</feature>
<dbReference type="InterPro" id="IPR011095">
    <property type="entry name" value="Dala_Dala_lig_C"/>
</dbReference>
<dbReference type="PIRSF" id="PIRSF039102">
    <property type="entry name" value="Ddl/VanB"/>
    <property type="match status" value="1"/>
</dbReference>
<comment type="catalytic activity">
    <reaction evidence="12">
        <text>2 D-alanine + ATP = D-alanyl-D-alanine + ADP + phosphate + H(+)</text>
        <dbReference type="Rhea" id="RHEA:11224"/>
        <dbReference type="ChEBI" id="CHEBI:15378"/>
        <dbReference type="ChEBI" id="CHEBI:30616"/>
        <dbReference type="ChEBI" id="CHEBI:43474"/>
        <dbReference type="ChEBI" id="CHEBI:57416"/>
        <dbReference type="ChEBI" id="CHEBI:57822"/>
        <dbReference type="ChEBI" id="CHEBI:456216"/>
        <dbReference type="EC" id="6.3.2.4"/>
    </reaction>
</comment>
<feature type="binding site" evidence="14">
    <location>
        <begin position="182"/>
        <end position="183"/>
    </location>
    <ligand>
        <name>ATP</name>
        <dbReference type="ChEBI" id="CHEBI:30616"/>
    </ligand>
</feature>
<dbReference type="EMBL" id="CP009761">
    <property type="protein sequence ID" value="AIZ36980.1"/>
    <property type="molecule type" value="Genomic_DNA"/>
</dbReference>
<comment type="pathway">
    <text evidence="12">Cell wall biogenesis; peptidoglycan biosynthesis.</text>
</comment>
<dbReference type="NCBIfam" id="TIGR01205">
    <property type="entry name" value="D_ala_D_alaTIGR"/>
    <property type="match status" value="1"/>
</dbReference>
<dbReference type="OrthoDB" id="9813261at2"/>
<feature type="binding site" evidence="14">
    <location>
        <begin position="174"/>
        <end position="176"/>
    </location>
    <ligand>
        <name>ATP</name>
        <dbReference type="ChEBI" id="CHEBI:30616"/>
    </ligand>
</feature>
<feature type="active site" evidence="13">
    <location>
        <position position="14"/>
    </location>
</feature>
<keyword evidence="19" id="KW-1185">Reference proteome</keyword>
<dbReference type="AlphaFoldDB" id="A0A0B4S2C5"/>
<evidence type="ECO:0000313" key="18">
    <source>
        <dbReference type="EMBL" id="AIZ36980.1"/>
    </source>
</evidence>
<dbReference type="Gene3D" id="3.40.50.20">
    <property type="match status" value="1"/>
</dbReference>
<dbReference type="SUPFAM" id="SSF56059">
    <property type="entry name" value="Glutathione synthetase ATP-binding domain-like"/>
    <property type="match status" value="1"/>
</dbReference>
<comment type="similarity">
    <text evidence="2 12">Belongs to the D-alanine--D-alanine ligase family.</text>
</comment>
<dbReference type="Pfam" id="PF07478">
    <property type="entry name" value="Dala_Dala_lig_C"/>
    <property type="match status" value="1"/>
</dbReference>
<dbReference type="UniPathway" id="UPA00219"/>
<dbReference type="GO" id="GO:0008716">
    <property type="term" value="F:D-alanine-D-alanine ligase activity"/>
    <property type="evidence" value="ECO:0007669"/>
    <property type="project" value="UniProtKB-UniRule"/>
</dbReference>
<evidence type="ECO:0000256" key="8">
    <source>
        <dbReference type="ARBA" id="ARBA00022960"/>
    </source>
</evidence>
<evidence type="ECO:0000256" key="7">
    <source>
        <dbReference type="ARBA" id="ARBA00022842"/>
    </source>
</evidence>
<evidence type="ECO:0000256" key="9">
    <source>
        <dbReference type="ARBA" id="ARBA00022984"/>
    </source>
</evidence>
<evidence type="ECO:0000256" key="15">
    <source>
        <dbReference type="PIRSR" id="PIRSR039102-3"/>
    </source>
</evidence>
<keyword evidence="12" id="KW-0963">Cytoplasm</keyword>
<proteinExistence type="inferred from homology"/>
<keyword evidence="7 15" id="KW-0460">Magnesium</keyword>
<dbReference type="PROSITE" id="PS50975">
    <property type="entry name" value="ATP_GRASP"/>
    <property type="match status" value="1"/>
</dbReference>
<keyword evidence="6 16" id="KW-0067">ATP-binding</keyword>
<dbReference type="HAMAP" id="MF_00047">
    <property type="entry name" value="Dala_Dala_lig"/>
    <property type="match status" value="1"/>
</dbReference>
<keyword evidence="8 12" id="KW-0133">Cell shape</keyword>
<feature type="binding site" evidence="14">
    <location>
        <begin position="305"/>
        <end position="306"/>
    </location>
    <ligand>
        <name>ATP</name>
        <dbReference type="ChEBI" id="CHEBI:30616"/>
    </ligand>
</feature>
<dbReference type="SUPFAM" id="SSF52440">
    <property type="entry name" value="PreATP-grasp domain"/>
    <property type="match status" value="1"/>
</dbReference>
<dbReference type="Proteomes" id="UP000031386">
    <property type="component" value="Chromosome"/>
</dbReference>
<comment type="cofactor">
    <cofactor evidence="1">
        <name>Mn(2+)</name>
        <dbReference type="ChEBI" id="CHEBI:29035"/>
    </cofactor>
</comment>
<dbReference type="KEGG" id="pmic:NW74_06380"/>
<feature type="binding site" evidence="15">
    <location>
        <position position="292"/>
    </location>
    <ligand>
        <name>Mg(2+)</name>
        <dbReference type="ChEBI" id="CHEBI:18420"/>
        <label>1</label>
    </ligand>
</feature>
<dbReference type="InterPro" id="IPR000291">
    <property type="entry name" value="D-Ala_lig_Van_CS"/>
</dbReference>
<evidence type="ECO:0000256" key="5">
    <source>
        <dbReference type="ARBA" id="ARBA00022741"/>
    </source>
</evidence>
<dbReference type="InterPro" id="IPR011127">
    <property type="entry name" value="Dala_Dala_lig_N"/>
</dbReference>
<dbReference type="STRING" id="33033.NW74_06380"/>
<dbReference type="PANTHER" id="PTHR23132">
    <property type="entry name" value="D-ALANINE--D-ALANINE LIGASE"/>
    <property type="match status" value="1"/>
</dbReference>
<dbReference type="InterPro" id="IPR005905">
    <property type="entry name" value="D_ala_D_ala"/>
</dbReference>
<feature type="binding site" evidence="15">
    <location>
        <position position="308"/>
    </location>
    <ligand>
        <name>Mg(2+)</name>
        <dbReference type="ChEBI" id="CHEBI:18420"/>
        <label>2</label>
    </ligand>
</feature>
<feature type="binding site" evidence="14">
    <location>
        <begin position="212"/>
        <end position="219"/>
    </location>
    <ligand>
        <name>ATP</name>
        <dbReference type="ChEBI" id="CHEBI:30616"/>
    </ligand>
</feature>
<dbReference type="InterPro" id="IPR016185">
    <property type="entry name" value="PreATP-grasp_dom_sf"/>
</dbReference>
<dbReference type="InterPro" id="IPR013815">
    <property type="entry name" value="ATP_grasp_subdomain_1"/>
</dbReference>
<keyword evidence="10 15" id="KW-0464">Manganese</keyword>
<accession>A0A0B4S2C5</accession>
<evidence type="ECO:0000256" key="6">
    <source>
        <dbReference type="ARBA" id="ARBA00022840"/>
    </source>
</evidence>
<dbReference type="GO" id="GO:0009252">
    <property type="term" value="P:peptidoglycan biosynthetic process"/>
    <property type="evidence" value="ECO:0007669"/>
    <property type="project" value="UniProtKB-UniRule"/>
</dbReference>
<dbReference type="RefSeq" id="WP_041954532.1">
    <property type="nucleotide sequence ID" value="NZ_CP009761.1"/>
</dbReference>
<comment type="function">
    <text evidence="12">Cell wall formation.</text>
</comment>
<feature type="domain" description="ATP-grasp" evidence="17">
    <location>
        <begin position="133"/>
        <end position="343"/>
    </location>
</feature>
<comment type="subcellular location">
    <subcellularLocation>
        <location evidence="12">Cytoplasm</location>
    </subcellularLocation>
</comment>
<evidence type="ECO:0000256" key="12">
    <source>
        <dbReference type="HAMAP-Rule" id="MF_00047"/>
    </source>
</evidence>
<dbReference type="EC" id="6.3.2.4" evidence="12"/>
<feature type="active site" evidence="13">
    <location>
        <position position="182"/>
    </location>
</feature>
<dbReference type="PROSITE" id="PS00844">
    <property type="entry name" value="DALA_DALA_LIGASE_2"/>
    <property type="match status" value="1"/>
</dbReference>
<dbReference type="Pfam" id="PF01820">
    <property type="entry name" value="Dala_Dala_lig_N"/>
    <property type="match status" value="1"/>
</dbReference>
<name>A0A0B4S2C5_9FIRM</name>
<dbReference type="NCBIfam" id="NF002528">
    <property type="entry name" value="PRK01966.1-4"/>
    <property type="match status" value="1"/>
</dbReference>
<dbReference type="GO" id="GO:0005829">
    <property type="term" value="C:cytosol"/>
    <property type="evidence" value="ECO:0007669"/>
    <property type="project" value="TreeGrafter"/>
</dbReference>
<keyword evidence="5 14" id="KW-0547">Nucleotide-binding</keyword>
<evidence type="ECO:0000256" key="13">
    <source>
        <dbReference type="PIRSR" id="PIRSR039102-1"/>
    </source>
</evidence>
<feature type="binding site" evidence="15">
    <location>
        <position position="306"/>
    </location>
    <ligand>
        <name>Mg(2+)</name>
        <dbReference type="ChEBI" id="CHEBI:18420"/>
        <label>1</label>
    </ligand>
</feature>
<protein>
    <recommendedName>
        <fullName evidence="12">D-alanine--D-alanine ligase</fullName>
        <ecNumber evidence="12">6.3.2.4</ecNumber>
    </recommendedName>
    <alternativeName>
        <fullName evidence="12">D-Ala-D-Ala ligase</fullName>
    </alternativeName>
    <alternativeName>
        <fullName evidence="12">D-alanylalanine synthetase</fullName>
    </alternativeName>
</protein>
<keyword evidence="11 12" id="KW-0961">Cell wall biogenesis/degradation</keyword>
<reference evidence="18 19" key="1">
    <citation type="submission" date="2014-10" db="EMBL/GenBank/DDBJ databases">
        <title>Complete genome sequence of Parvimonas micra KCOM 1535 (= ChDC B708).</title>
        <authorList>
            <person name="Kook J.-K."/>
            <person name="Park S.-N."/>
            <person name="Lim Y.K."/>
            <person name="Roh H."/>
        </authorList>
    </citation>
    <scope>NUCLEOTIDE SEQUENCE [LARGE SCALE GENOMIC DNA]</scope>
    <source>
        <strain evidence="19">KCOM 1535 / ChDC B708</strain>
    </source>
</reference>
<evidence type="ECO:0000256" key="14">
    <source>
        <dbReference type="PIRSR" id="PIRSR039102-2"/>
    </source>
</evidence>
<dbReference type="InterPro" id="IPR011761">
    <property type="entry name" value="ATP-grasp"/>
</dbReference>
<evidence type="ECO:0000256" key="11">
    <source>
        <dbReference type="ARBA" id="ARBA00023316"/>
    </source>
</evidence>
<dbReference type="GO" id="GO:0046872">
    <property type="term" value="F:metal ion binding"/>
    <property type="evidence" value="ECO:0007669"/>
    <property type="project" value="UniProtKB-KW"/>
</dbReference>
<dbReference type="GO" id="GO:0008360">
    <property type="term" value="P:regulation of cell shape"/>
    <property type="evidence" value="ECO:0007669"/>
    <property type="project" value="UniProtKB-KW"/>
</dbReference>
<dbReference type="GO" id="GO:0071555">
    <property type="term" value="P:cell wall organization"/>
    <property type="evidence" value="ECO:0007669"/>
    <property type="project" value="UniProtKB-KW"/>
</dbReference>
<keyword evidence="3 12" id="KW-0436">Ligase</keyword>
<sequence length="357" mass="40298">MKNLYLLYGGKSTEHEISVLTAKSVINNLDRKKYKIFPIYVDKCGRWNYLGENTKNIENEKELVVEGFGNVADSISNFFAKDFVNENAIFFPAMHGTFSEDGTIQGFFDIMDLTYVGNNVLSSAVCMDKGTANDVFAGNGILQPEYYLVTKYEFNKNKDLQIKNILEKIGEVSFIKPCNAGSSVGVTKVTKKEEIEPALIEAFKYDNRVLVEEAVIGDELQVLVMGNNILKASLPGGVKVTREFFDYEAKYFDETTDHIIPWDLTDEEIKEIQSVAKRAYAVTNCKGFARVDIFVRDSDRKMLVNEINTIPGMTAVSMAPAMYMKTFKKTYSDFLDELIELAVENKKEKDSLTTNRG</sequence>
<evidence type="ECO:0000256" key="2">
    <source>
        <dbReference type="ARBA" id="ARBA00010871"/>
    </source>
</evidence>
<evidence type="ECO:0000256" key="10">
    <source>
        <dbReference type="ARBA" id="ARBA00023211"/>
    </source>
</evidence>
<dbReference type="Gene3D" id="3.30.1490.20">
    <property type="entry name" value="ATP-grasp fold, A domain"/>
    <property type="match status" value="1"/>
</dbReference>
<feature type="binding site" evidence="15">
    <location>
        <position position="306"/>
    </location>
    <ligand>
        <name>Mg(2+)</name>
        <dbReference type="ChEBI" id="CHEBI:18420"/>
        <label>2</label>
    </ligand>
</feature>
<evidence type="ECO:0000256" key="4">
    <source>
        <dbReference type="ARBA" id="ARBA00022723"/>
    </source>
</evidence>
<dbReference type="GO" id="GO:0005524">
    <property type="term" value="F:ATP binding"/>
    <property type="evidence" value="ECO:0007669"/>
    <property type="project" value="UniProtKB-UniRule"/>
</dbReference>
<evidence type="ECO:0000256" key="3">
    <source>
        <dbReference type="ARBA" id="ARBA00022598"/>
    </source>
</evidence>
<dbReference type="PANTHER" id="PTHR23132:SF25">
    <property type="entry name" value="D-ALANINE--D-ALANINE LIGASE A"/>
    <property type="match status" value="1"/>
</dbReference>
<feature type="binding site" evidence="14">
    <location>
        <position position="129"/>
    </location>
    <ligand>
        <name>ATP</name>
        <dbReference type="ChEBI" id="CHEBI:30616"/>
    </ligand>
</feature>
<keyword evidence="4 15" id="KW-0479">Metal-binding</keyword>
<evidence type="ECO:0000256" key="1">
    <source>
        <dbReference type="ARBA" id="ARBA00001936"/>
    </source>
</evidence>